<proteinExistence type="predicted"/>
<protein>
    <submittedName>
        <fullName evidence="1">Dienelactone hydrolase</fullName>
    </submittedName>
</protein>
<sequence length="289" mass="30024">MGYRHRVASTKKLFAALTRRGPHRVLRGDLAFAGMPGVVYTPESGLNLPGVAFGHDWMAQAVNYTGTLEHLASWGIVAAAPNTETGLAPSVLNFAFDLGAALDIITGVRLGPGQISVHPTKRGLVGHGFGGSATVFAAAGMAGGPHRPKALVSLFPTMTKPPAEQPASTLQVPGLVLTAPGDPLSLHSNAVELARAWDGATLRTVSKAKAGGLVEGRRLARFIGLPGADRSTQKVVRALLTGYLLATLAGDKAYRDFADPDVALPHTEPADPNADPMALEDKVVALLKG</sequence>
<name>A0ABT6L231_9MYCO</name>
<dbReference type="EMBL" id="JARXVE010000005">
    <property type="protein sequence ID" value="MDH6197008.1"/>
    <property type="molecule type" value="Genomic_DNA"/>
</dbReference>
<dbReference type="PANTHER" id="PTHR33428">
    <property type="entry name" value="CHLOROPHYLLASE-2, CHLOROPLASTIC"/>
    <property type="match status" value="1"/>
</dbReference>
<reference evidence="1 2" key="1">
    <citation type="submission" date="2023-04" db="EMBL/GenBank/DDBJ databases">
        <title>Forest soil microbial communities from Buena Vista Peninsula, Colon Province, Panama.</title>
        <authorList>
            <person name="Bouskill N."/>
        </authorList>
    </citation>
    <scope>NUCLEOTIDE SEQUENCE [LARGE SCALE GENOMIC DNA]</scope>
    <source>
        <strain evidence="1 2">AC80</strain>
    </source>
</reference>
<dbReference type="Proteomes" id="UP001160130">
    <property type="component" value="Unassembled WGS sequence"/>
</dbReference>
<keyword evidence="1" id="KW-0378">Hydrolase</keyword>
<evidence type="ECO:0000313" key="1">
    <source>
        <dbReference type="EMBL" id="MDH6197008.1"/>
    </source>
</evidence>
<dbReference type="PANTHER" id="PTHR33428:SF14">
    <property type="entry name" value="CARBOXYLESTERASE TYPE B DOMAIN-CONTAINING PROTEIN"/>
    <property type="match status" value="1"/>
</dbReference>
<evidence type="ECO:0000313" key="2">
    <source>
        <dbReference type="Proteomes" id="UP001160130"/>
    </source>
</evidence>
<dbReference type="Gene3D" id="3.40.50.1820">
    <property type="entry name" value="alpha/beta hydrolase"/>
    <property type="match status" value="1"/>
</dbReference>
<organism evidence="1 2">
    <name type="scientific">Mycolicibacterium frederiksbergense</name>
    <dbReference type="NCBI Taxonomy" id="117567"/>
    <lineage>
        <taxon>Bacteria</taxon>
        <taxon>Bacillati</taxon>
        <taxon>Actinomycetota</taxon>
        <taxon>Actinomycetes</taxon>
        <taxon>Mycobacteriales</taxon>
        <taxon>Mycobacteriaceae</taxon>
        <taxon>Mycolicibacterium</taxon>
    </lineage>
</organism>
<comment type="caution">
    <text evidence="1">The sequence shown here is derived from an EMBL/GenBank/DDBJ whole genome shotgun (WGS) entry which is preliminary data.</text>
</comment>
<gene>
    <name evidence="1" type="ORF">M2272_003661</name>
</gene>
<accession>A0ABT6L231</accession>
<dbReference type="GO" id="GO:0016787">
    <property type="term" value="F:hydrolase activity"/>
    <property type="evidence" value="ECO:0007669"/>
    <property type="project" value="UniProtKB-KW"/>
</dbReference>
<keyword evidence="2" id="KW-1185">Reference proteome</keyword>
<dbReference type="SUPFAM" id="SSF53474">
    <property type="entry name" value="alpha/beta-Hydrolases"/>
    <property type="match status" value="1"/>
</dbReference>
<dbReference type="InterPro" id="IPR029058">
    <property type="entry name" value="AB_hydrolase_fold"/>
</dbReference>